<dbReference type="CDD" id="cd05767">
    <property type="entry name" value="IgC1_MHC_II_alpha"/>
    <property type="match status" value="1"/>
</dbReference>
<dbReference type="Pfam" id="PF07654">
    <property type="entry name" value="C1-set"/>
    <property type="match status" value="1"/>
</dbReference>
<dbReference type="PANTHER" id="PTHR19944">
    <property type="entry name" value="MHC CLASS II-RELATED"/>
    <property type="match status" value="1"/>
</dbReference>
<evidence type="ECO:0000259" key="3">
    <source>
        <dbReference type="PROSITE" id="PS50835"/>
    </source>
</evidence>
<feature type="domain" description="Ig-like" evidence="3">
    <location>
        <begin position="99"/>
        <end position="190"/>
    </location>
</feature>
<dbReference type="InterPro" id="IPR003006">
    <property type="entry name" value="Ig/MHC_CS"/>
</dbReference>
<keyword evidence="2" id="KW-0393">Immunoglobulin domain</keyword>
<dbReference type="SUPFAM" id="SSF48726">
    <property type="entry name" value="Immunoglobulin"/>
    <property type="match status" value="1"/>
</dbReference>
<dbReference type="PANTHER" id="PTHR19944:SF105">
    <property type="entry name" value="RLA CLASS II HISTOCOMPATIBILITY ANTIGEN, DP ALPHA-1 CHAIN"/>
    <property type="match status" value="1"/>
</dbReference>
<dbReference type="Ensembl" id="ENSHCOT00000007518.1">
    <property type="protein sequence ID" value="ENSHCOP00000004163.1"/>
    <property type="gene ID" value="ENSHCOG00000005562.1"/>
</dbReference>
<protein>
    <submittedName>
        <fullName evidence="4">Class II histocompatibility antigen, B-L beta chain-like</fullName>
    </submittedName>
</protein>
<dbReference type="PROSITE" id="PS50835">
    <property type="entry name" value="IG_LIKE"/>
    <property type="match status" value="1"/>
</dbReference>
<dbReference type="SUPFAM" id="SSF54452">
    <property type="entry name" value="MHC antigen-recognition domain"/>
    <property type="match status" value="1"/>
</dbReference>
<keyword evidence="5" id="KW-1185">Reference proteome</keyword>
<evidence type="ECO:0000256" key="1">
    <source>
        <dbReference type="ARBA" id="ARBA00023180"/>
    </source>
</evidence>
<evidence type="ECO:0000256" key="2">
    <source>
        <dbReference type="ARBA" id="ARBA00023319"/>
    </source>
</evidence>
<reference evidence="4" key="2">
    <citation type="submission" date="2025-09" db="UniProtKB">
        <authorList>
            <consortium name="Ensembl"/>
        </authorList>
    </citation>
    <scope>IDENTIFICATION</scope>
</reference>
<name>A0A3Q2XIB7_HIPCM</name>
<dbReference type="Gene3D" id="2.60.40.10">
    <property type="entry name" value="Immunoglobulins"/>
    <property type="match status" value="1"/>
</dbReference>
<proteinExistence type="predicted"/>
<dbReference type="AlphaFoldDB" id="A0A3Q2XIB7"/>
<dbReference type="InterPro" id="IPR007110">
    <property type="entry name" value="Ig-like_dom"/>
</dbReference>
<keyword evidence="1" id="KW-0325">Glycoprotein</keyword>
<dbReference type="InterPro" id="IPR050160">
    <property type="entry name" value="MHC/Immunoglobulin"/>
</dbReference>
<reference evidence="4" key="1">
    <citation type="submission" date="2025-08" db="UniProtKB">
        <authorList>
            <consortium name="Ensembl"/>
        </authorList>
    </citation>
    <scope>IDENTIFICATION</scope>
</reference>
<sequence length="234" mass="26389">GQGTRIFISCFLVDTKITVSCSPDTDLEVWTDNGNEIAYADYVRQEIVYTVPKFILLDPKMVLKNFTKYKYSKRDAEECQRILAYFKEDVKYPGDIEDPPQTVIYSADEVLQGEENTLICFVDQFFPPNIRVHWTKNGIEVSEGVSLSRYYPNEDATFRQLSTLTFTPKEGDIYGCTVEHSALDRPKTIFLEVEFSHPGVGADVFCGVGLTVALFGVASGVFWGVRGRYATPVL</sequence>
<dbReference type="InterPro" id="IPR036179">
    <property type="entry name" value="Ig-like_dom_sf"/>
</dbReference>
<dbReference type="Proteomes" id="UP000264820">
    <property type="component" value="Unplaced"/>
</dbReference>
<dbReference type="GeneTree" id="ENSGT00950000183127"/>
<dbReference type="InterPro" id="IPR011162">
    <property type="entry name" value="MHC_I/II-like_Ag-recog"/>
</dbReference>
<dbReference type="InterPro" id="IPR003597">
    <property type="entry name" value="Ig_C1-set"/>
</dbReference>
<dbReference type="SMART" id="SM00407">
    <property type="entry name" value="IGc1"/>
    <property type="match status" value="1"/>
</dbReference>
<dbReference type="InterPro" id="IPR013783">
    <property type="entry name" value="Ig-like_fold"/>
</dbReference>
<evidence type="ECO:0000313" key="5">
    <source>
        <dbReference type="Proteomes" id="UP000264820"/>
    </source>
</evidence>
<organism evidence="4 5">
    <name type="scientific">Hippocampus comes</name>
    <name type="common">Tiger tail seahorse</name>
    <dbReference type="NCBI Taxonomy" id="109280"/>
    <lineage>
        <taxon>Eukaryota</taxon>
        <taxon>Metazoa</taxon>
        <taxon>Chordata</taxon>
        <taxon>Craniata</taxon>
        <taxon>Vertebrata</taxon>
        <taxon>Euteleostomi</taxon>
        <taxon>Actinopterygii</taxon>
        <taxon>Neopterygii</taxon>
        <taxon>Teleostei</taxon>
        <taxon>Neoteleostei</taxon>
        <taxon>Acanthomorphata</taxon>
        <taxon>Syngnathiaria</taxon>
        <taxon>Syngnathiformes</taxon>
        <taxon>Syngnathoidei</taxon>
        <taxon>Syngnathidae</taxon>
        <taxon>Hippocampus</taxon>
    </lineage>
</organism>
<dbReference type="PROSITE" id="PS00290">
    <property type="entry name" value="IG_MHC"/>
    <property type="match status" value="1"/>
</dbReference>
<accession>A0A3Q2XIB7</accession>
<evidence type="ECO:0000313" key="4">
    <source>
        <dbReference type="Ensembl" id="ENSHCOP00000004163.1"/>
    </source>
</evidence>